<dbReference type="GO" id="GO:0006000">
    <property type="term" value="P:fructose metabolic process"/>
    <property type="evidence" value="ECO:0007669"/>
    <property type="project" value="TreeGrafter"/>
</dbReference>
<dbReference type="Pfam" id="PF18913">
    <property type="entry name" value="FBPase_C"/>
    <property type="match status" value="1"/>
</dbReference>
<evidence type="ECO:0000256" key="9">
    <source>
        <dbReference type="HAMAP-Rule" id="MF_01855"/>
    </source>
</evidence>
<comment type="subunit">
    <text evidence="9">Homotetramer.</text>
</comment>
<dbReference type="GO" id="GO:0006002">
    <property type="term" value="P:fructose 6-phosphate metabolic process"/>
    <property type="evidence" value="ECO:0007669"/>
    <property type="project" value="TreeGrafter"/>
</dbReference>
<evidence type="ECO:0000256" key="1">
    <source>
        <dbReference type="ARBA" id="ARBA00001273"/>
    </source>
</evidence>
<dbReference type="CDD" id="cd00354">
    <property type="entry name" value="FBPase"/>
    <property type="match status" value="1"/>
</dbReference>
<comment type="caution">
    <text evidence="9">Lacks conserved residue(s) required for the propagation of feature annotation.</text>
</comment>
<dbReference type="PANTHER" id="PTHR11556:SF35">
    <property type="entry name" value="SEDOHEPTULOSE-1,7-BISPHOSPHATASE, CHLOROPLASTIC"/>
    <property type="match status" value="1"/>
</dbReference>
<evidence type="ECO:0000256" key="10">
    <source>
        <dbReference type="RuleBase" id="RU000508"/>
    </source>
</evidence>
<dbReference type="EMBL" id="DTMM01000036">
    <property type="protein sequence ID" value="HFT92703.1"/>
    <property type="molecule type" value="Genomic_DNA"/>
</dbReference>
<dbReference type="PIRSF" id="PIRSF000904">
    <property type="entry name" value="FBPtase_SBPase"/>
    <property type="match status" value="1"/>
</dbReference>
<dbReference type="GO" id="GO:0042132">
    <property type="term" value="F:fructose 1,6-bisphosphate 1-phosphatase activity"/>
    <property type="evidence" value="ECO:0007669"/>
    <property type="project" value="UniProtKB-UniRule"/>
</dbReference>
<dbReference type="GO" id="GO:0005986">
    <property type="term" value="P:sucrose biosynthetic process"/>
    <property type="evidence" value="ECO:0007669"/>
    <property type="project" value="TreeGrafter"/>
</dbReference>
<dbReference type="PIRSF" id="PIRSF500210">
    <property type="entry name" value="FBPtase"/>
    <property type="match status" value="1"/>
</dbReference>
<feature type="domain" description="Fructose-1-6-bisphosphatase class 1 C-terminal" evidence="12">
    <location>
        <begin position="208"/>
        <end position="334"/>
    </location>
</feature>
<keyword evidence="6 9" id="KW-0378">Hydrolase</keyword>
<evidence type="ECO:0000256" key="4">
    <source>
        <dbReference type="ARBA" id="ARBA00022490"/>
    </source>
</evidence>
<keyword evidence="4 9" id="KW-0963">Cytoplasm</keyword>
<evidence type="ECO:0000256" key="5">
    <source>
        <dbReference type="ARBA" id="ARBA00022723"/>
    </source>
</evidence>
<dbReference type="Gene3D" id="3.40.190.80">
    <property type="match status" value="1"/>
</dbReference>
<keyword evidence="5 9" id="KW-0479">Metal-binding</keyword>
<evidence type="ECO:0000259" key="11">
    <source>
        <dbReference type="Pfam" id="PF00316"/>
    </source>
</evidence>
<feature type="binding site" evidence="9">
    <location>
        <position position="247"/>
    </location>
    <ligand>
        <name>substrate</name>
    </ligand>
</feature>
<dbReference type="Gene3D" id="3.30.540.10">
    <property type="entry name" value="Fructose-1,6-Bisphosphatase, subunit A, domain 1"/>
    <property type="match status" value="1"/>
</dbReference>
<feature type="binding site" evidence="9">
    <location>
        <position position="121"/>
    </location>
    <ligand>
        <name>Mg(2+)</name>
        <dbReference type="ChEBI" id="CHEBI:18420"/>
        <label>2</label>
    </ligand>
</feature>
<dbReference type="GO" id="GO:0030388">
    <property type="term" value="P:fructose 1,6-bisphosphate metabolic process"/>
    <property type="evidence" value="ECO:0007669"/>
    <property type="project" value="TreeGrafter"/>
</dbReference>
<dbReference type="InterPro" id="IPR028343">
    <property type="entry name" value="FBPtase"/>
</dbReference>
<dbReference type="Pfam" id="PF00316">
    <property type="entry name" value="FBPase"/>
    <property type="match status" value="1"/>
</dbReference>
<evidence type="ECO:0000313" key="13">
    <source>
        <dbReference type="EMBL" id="HFT92703.1"/>
    </source>
</evidence>
<comment type="cofactor">
    <cofactor evidence="9">
        <name>Mg(2+)</name>
        <dbReference type="ChEBI" id="CHEBI:18420"/>
    </cofactor>
    <text evidence="9">Binds 2 magnesium ions per subunit.</text>
</comment>
<dbReference type="PRINTS" id="PR00115">
    <property type="entry name" value="F16BPHPHTASE"/>
</dbReference>
<reference evidence="13" key="1">
    <citation type="journal article" date="2020" name="mSystems">
        <title>Genome- and Community-Level Interaction Insights into Carbon Utilization and Element Cycling Functions of Hydrothermarchaeota in Hydrothermal Sediment.</title>
        <authorList>
            <person name="Zhou Z."/>
            <person name="Liu Y."/>
            <person name="Xu W."/>
            <person name="Pan J."/>
            <person name="Luo Z.H."/>
            <person name="Li M."/>
        </authorList>
    </citation>
    <scope>NUCLEOTIDE SEQUENCE [LARGE SCALE GENOMIC DNA]</scope>
    <source>
        <strain evidence="13">SpSt-902</strain>
    </source>
</reference>
<dbReference type="InterPro" id="IPR044015">
    <property type="entry name" value="FBPase_C_dom"/>
</dbReference>
<dbReference type="GO" id="GO:0000287">
    <property type="term" value="F:magnesium ion binding"/>
    <property type="evidence" value="ECO:0007669"/>
    <property type="project" value="UniProtKB-UniRule"/>
</dbReference>
<comment type="caution">
    <text evidence="13">The sequence shown here is derived from an EMBL/GenBank/DDBJ whole genome shotgun (WGS) entry which is preliminary data.</text>
</comment>
<dbReference type="GO" id="GO:0005737">
    <property type="term" value="C:cytoplasm"/>
    <property type="evidence" value="ECO:0007669"/>
    <property type="project" value="UniProtKB-SubCell"/>
</dbReference>
<feature type="binding site" evidence="9">
    <location>
        <position position="286"/>
    </location>
    <ligand>
        <name>Mg(2+)</name>
        <dbReference type="ChEBI" id="CHEBI:18420"/>
        <label>2</label>
    </ligand>
</feature>
<evidence type="ECO:0000256" key="6">
    <source>
        <dbReference type="ARBA" id="ARBA00022801"/>
    </source>
</evidence>
<evidence type="ECO:0000256" key="2">
    <source>
        <dbReference type="ARBA" id="ARBA00005215"/>
    </source>
</evidence>
<dbReference type="InterPro" id="IPR033391">
    <property type="entry name" value="FBPase_N"/>
</dbReference>
<proteinExistence type="inferred from homology"/>
<dbReference type="EC" id="3.1.3.11" evidence="9"/>
<comment type="catalytic activity">
    <reaction evidence="1 9">
        <text>beta-D-fructose 1,6-bisphosphate + H2O = beta-D-fructose 6-phosphate + phosphate</text>
        <dbReference type="Rhea" id="RHEA:11064"/>
        <dbReference type="ChEBI" id="CHEBI:15377"/>
        <dbReference type="ChEBI" id="CHEBI:32966"/>
        <dbReference type="ChEBI" id="CHEBI:43474"/>
        <dbReference type="ChEBI" id="CHEBI:57634"/>
        <dbReference type="EC" id="3.1.3.11"/>
    </reaction>
</comment>
<feature type="binding site" evidence="9">
    <location>
        <position position="124"/>
    </location>
    <ligand>
        <name>Mg(2+)</name>
        <dbReference type="ChEBI" id="CHEBI:18420"/>
        <label>2</label>
    </ligand>
</feature>
<evidence type="ECO:0000256" key="7">
    <source>
        <dbReference type="ARBA" id="ARBA00022842"/>
    </source>
</evidence>
<organism evidence="13">
    <name type="scientific">Leptospirillum ferriphilum</name>
    <dbReference type="NCBI Taxonomy" id="178606"/>
    <lineage>
        <taxon>Bacteria</taxon>
        <taxon>Pseudomonadati</taxon>
        <taxon>Nitrospirota</taxon>
        <taxon>Nitrospiria</taxon>
        <taxon>Nitrospirales</taxon>
        <taxon>Nitrospiraceae</taxon>
        <taxon>Leptospirillum</taxon>
    </lineage>
</organism>
<feature type="domain" description="Fructose-1-6-bisphosphatase class I N-terminal" evidence="11">
    <location>
        <begin position="18"/>
        <end position="199"/>
    </location>
</feature>
<accession>A0A7C3LUC4</accession>
<dbReference type="InterPro" id="IPR000146">
    <property type="entry name" value="FBPase_class-1"/>
</dbReference>
<feature type="binding site" evidence="9">
    <location>
        <position position="123"/>
    </location>
    <ligand>
        <name>Mg(2+)</name>
        <dbReference type="ChEBI" id="CHEBI:18420"/>
        <label>1</label>
    </ligand>
</feature>
<evidence type="ECO:0000256" key="8">
    <source>
        <dbReference type="ARBA" id="ARBA00023277"/>
    </source>
</evidence>
<comment type="subcellular location">
    <subcellularLocation>
        <location evidence="9">Cytoplasm</location>
    </subcellularLocation>
</comment>
<dbReference type="AlphaFoldDB" id="A0A7C3LUC4"/>
<evidence type="ECO:0000259" key="12">
    <source>
        <dbReference type="Pfam" id="PF18913"/>
    </source>
</evidence>
<dbReference type="SUPFAM" id="SSF56655">
    <property type="entry name" value="Carbohydrate phosphatase"/>
    <property type="match status" value="1"/>
</dbReference>
<protein>
    <recommendedName>
        <fullName evidence="9">Fructose-1,6-bisphosphatase class 1</fullName>
        <shortName evidence="9">FBPase class 1</shortName>
        <ecNumber evidence="9">3.1.3.11</ecNumber>
    </recommendedName>
    <alternativeName>
        <fullName evidence="9">D-fructose-1,6-bisphosphate 1-phosphohydrolase class 1</fullName>
    </alternativeName>
</protein>
<name>A0A7C3LUC4_9BACT</name>
<dbReference type="InterPro" id="IPR020548">
    <property type="entry name" value="Fructose_bisphosphatase_AS"/>
</dbReference>
<keyword evidence="7 9" id="KW-0460">Magnesium</keyword>
<keyword evidence="8 9" id="KW-0119">Carbohydrate metabolism</keyword>
<dbReference type="PROSITE" id="PS00124">
    <property type="entry name" value="FBPASE"/>
    <property type="match status" value="1"/>
</dbReference>
<feature type="binding site" evidence="9">
    <location>
        <position position="217"/>
    </location>
    <ligand>
        <name>substrate</name>
    </ligand>
</feature>
<feature type="binding site" evidence="9">
    <location>
        <begin position="124"/>
        <end position="127"/>
    </location>
    <ligand>
        <name>substrate</name>
    </ligand>
</feature>
<dbReference type="HAMAP" id="MF_01855">
    <property type="entry name" value="FBPase_class1"/>
    <property type="match status" value="1"/>
</dbReference>
<comment type="pathway">
    <text evidence="2">Carbohydrate biosynthesis; Calvin cycle.</text>
</comment>
<comment type="similarity">
    <text evidence="3 9 10">Belongs to the FBPase class 1 family.</text>
</comment>
<dbReference type="PANTHER" id="PTHR11556">
    <property type="entry name" value="FRUCTOSE-1,6-BISPHOSPHATASE-RELATED"/>
    <property type="match status" value="1"/>
</dbReference>
<feature type="binding site" evidence="9">
    <location>
        <position position="100"/>
    </location>
    <ligand>
        <name>Mg(2+)</name>
        <dbReference type="ChEBI" id="CHEBI:18420"/>
        <label>1</label>
    </ligand>
</feature>
<evidence type="ECO:0000256" key="3">
    <source>
        <dbReference type="ARBA" id="ARBA00010941"/>
    </source>
</evidence>
<dbReference type="GO" id="GO:0006094">
    <property type="term" value="P:gluconeogenesis"/>
    <property type="evidence" value="ECO:0007669"/>
    <property type="project" value="UniProtKB-UniRule"/>
</dbReference>
<feature type="binding site" evidence="9">
    <location>
        <position position="280"/>
    </location>
    <ligand>
        <name>substrate</name>
    </ligand>
</feature>
<sequence length="344" mass="38044">MREDILRFSEPFITPFDLIMQKTSRNDSERQSLLLVTGAIEQGGRTLSSVLRKGPLLGVTGSARVQNVQGEEVQEMDQVGQETFLSLFRRSRAVLSVLSEEAEKPEILKVDQTGPLLVAMDPLDGSSNISVNAPVGSIFAVFRPRTLDQNVDPEKLFLESASAMILSAYLLYSSSTSLVLSVGDETHIFTLDPDSGEYRGTGQAWRFPENGKIYSTNEAYVPLWESTLQEYTSWIKMHRKPPMTLRYIGALVADFHRNLLKGGIYIYPAETGEKGRSTGKLRLLYEAYPMAFIAKNAGGSASDGKRPILSISPHTIHQRVPLVVGPADMVSEFHDRTGNPFLSS</sequence>
<gene>
    <name evidence="9" type="primary">fbp</name>
    <name evidence="13" type="ORF">ENX03_01940</name>
</gene>
<feature type="binding site" evidence="9">
    <location>
        <position position="121"/>
    </location>
    <ligand>
        <name>Mg(2+)</name>
        <dbReference type="ChEBI" id="CHEBI:18420"/>
        <label>1</label>
    </ligand>
</feature>